<dbReference type="EMBL" id="JBAMMX010000012">
    <property type="protein sequence ID" value="KAK6930156.1"/>
    <property type="molecule type" value="Genomic_DNA"/>
</dbReference>
<sequence length="90" mass="9457">MASLSIHHRNSTSGCESRFSHGFGDDPVTNKTLGLLGPKKLGKLGFSLSQSALCSSQSEIFGPRVYGMDGSRSKSSGSSSTAIFEMSKVP</sequence>
<reference evidence="2 3" key="1">
    <citation type="submission" date="2023-12" db="EMBL/GenBank/DDBJ databases">
        <title>A high-quality genome assembly for Dillenia turbinata (Dilleniales).</title>
        <authorList>
            <person name="Chanderbali A."/>
        </authorList>
    </citation>
    <scope>NUCLEOTIDE SEQUENCE [LARGE SCALE GENOMIC DNA]</scope>
    <source>
        <strain evidence="2">LSX21</strain>
        <tissue evidence="2">Leaf</tissue>
    </source>
</reference>
<accession>A0AAN8VHR0</accession>
<evidence type="ECO:0000256" key="1">
    <source>
        <dbReference type="SAM" id="MobiDB-lite"/>
    </source>
</evidence>
<dbReference type="AlphaFoldDB" id="A0AAN8VHR0"/>
<feature type="region of interest" description="Disordered" evidence="1">
    <location>
        <begin position="1"/>
        <end position="24"/>
    </location>
</feature>
<feature type="compositionally biased region" description="Basic residues" evidence="1">
    <location>
        <begin position="1"/>
        <end position="10"/>
    </location>
</feature>
<comment type="caution">
    <text evidence="2">The sequence shown here is derived from an EMBL/GenBank/DDBJ whole genome shotgun (WGS) entry which is preliminary data.</text>
</comment>
<gene>
    <name evidence="2" type="ORF">RJ641_004250</name>
</gene>
<dbReference type="Proteomes" id="UP001370490">
    <property type="component" value="Unassembled WGS sequence"/>
</dbReference>
<protein>
    <submittedName>
        <fullName evidence="2">Uncharacterized protein</fullName>
    </submittedName>
</protein>
<keyword evidence="3" id="KW-1185">Reference proteome</keyword>
<organism evidence="2 3">
    <name type="scientific">Dillenia turbinata</name>
    <dbReference type="NCBI Taxonomy" id="194707"/>
    <lineage>
        <taxon>Eukaryota</taxon>
        <taxon>Viridiplantae</taxon>
        <taxon>Streptophyta</taxon>
        <taxon>Embryophyta</taxon>
        <taxon>Tracheophyta</taxon>
        <taxon>Spermatophyta</taxon>
        <taxon>Magnoliopsida</taxon>
        <taxon>eudicotyledons</taxon>
        <taxon>Gunneridae</taxon>
        <taxon>Pentapetalae</taxon>
        <taxon>Dilleniales</taxon>
        <taxon>Dilleniaceae</taxon>
        <taxon>Dillenia</taxon>
    </lineage>
</organism>
<feature type="region of interest" description="Disordered" evidence="1">
    <location>
        <begin position="69"/>
        <end position="90"/>
    </location>
</feature>
<evidence type="ECO:0000313" key="2">
    <source>
        <dbReference type="EMBL" id="KAK6930156.1"/>
    </source>
</evidence>
<evidence type="ECO:0000313" key="3">
    <source>
        <dbReference type="Proteomes" id="UP001370490"/>
    </source>
</evidence>
<name>A0AAN8VHR0_9MAGN</name>
<proteinExistence type="predicted"/>